<dbReference type="EMBL" id="NFEZ01000004">
    <property type="protein sequence ID" value="PLT44428.1"/>
    <property type="molecule type" value="Genomic_DNA"/>
</dbReference>
<dbReference type="Gene3D" id="3.30.70.100">
    <property type="match status" value="1"/>
</dbReference>
<gene>
    <name evidence="1" type="ORF">B8V81_2859</name>
</gene>
<accession>A0A2N5N263</accession>
<dbReference type="RefSeq" id="WP_028600307.1">
    <property type="nucleotide sequence ID" value="NZ_BIMM01000139.1"/>
</dbReference>
<comment type="caution">
    <text evidence="1">The sequence shown here is derived from an EMBL/GenBank/DDBJ whole genome shotgun (WGS) entry which is preliminary data.</text>
</comment>
<dbReference type="AlphaFoldDB" id="A0A2N5N263"/>
<organism evidence="1 2">
    <name type="scientific">Paenibacillus pasadenensis</name>
    <dbReference type="NCBI Taxonomy" id="217090"/>
    <lineage>
        <taxon>Bacteria</taxon>
        <taxon>Bacillati</taxon>
        <taxon>Bacillota</taxon>
        <taxon>Bacilli</taxon>
        <taxon>Bacillales</taxon>
        <taxon>Paenibacillaceae</taxon>
        <taxon>Paenibacillus</taxon>
    </lineage>
</organism>
<evidence type="ECO:0000313" key="2">
    <source>
        <dbReference type="Proteomes" id="UP000234789"/>
    </source>
</evidence>
<keyword evidence="2" id="KW-1185">Reference proteome</keyword>
<evidence type="ECO:0000313" key="1">
    <source>
        <dbReference type="EMBL" id="PLT44428.1"/>
    </source>
</evidence>
<dbReference type="Proteomes" id="UP000234789">
    <property type="component" value="Unassembled WGS sequence"/>
</dbReference>
<reference evidence="1 2" key="1">
    <citation type="submission" date="2017-05" db="EMBL/GenBank/DDBJ databases">
        <title>Functional genome analysis of Paenibacillus pasadenensis strain R16: insights on endophytic life style and antifungal activity.</title>
        <authorList>
            <person name="Passera A."/>
            <person name="Marcolungo L."/>
            <person name="Casati P."/>
            <person name="Brasca M."/>
            <person name="Quaglino F."/>
            <person name="Delledonne M."/>
        </authorList>
    </citation>
    <scope>NUCLEOTIDE SEQUENCE [LARGE SCALE GENOMIC DNA]</scope>
    <source>
        <strain evidence="1 2">R16</strain>
    </source>
</reference>
<name>A0A2N5N263_9BACL</name>
<protein>
    <recommendedName>
        <fullName evidence="3">ABM domain-containing protein</fullName>
    </recommendedName>
</protein>
<evidence type="ECO:0008006" key="3">
    <source>
        <dbReference type="Google" id="ProtNLM"/>
    </source>
</evidence>
<proteinExistence type="predicted"/>
<dbReference type="OrthoDB" id="2376332at2"/>
<sequence length="110" mass="13205">MKYVKLHAYHVQKQKRDEYLDLQRQAAEVYGRHASFRTLFLNSMEDETRWIEITTYDSEESYAEAIRLIDEEPEIGDLFRRFKSLLVQENAEIVEEDFKLAKEIVVRTTE</sequence>